<dbReference type="Proteomes" id="UP000827092">
    <property type="component" value="Unassembled WGS sequence"/>
</dbReference>
<evidence type="ECO:0008006" key="3">
    <source>
        <dbReference type="Google" id="ProtNLM"/>
    </source>
</evidence>
<protein>
    <recommendedName>
        <fullName evidence="3">Maturase K</fullName>
    </recommendedName>
</protein>
<dbReference type="EMBL" id="JAFNEN010000131">
    <property type="protein sequence ID" value="KAG8193094.1"/>
    <property type="molecule type" value="Genomic_DNA"/>
</dbReference>
<reference evidence="1 2" key="1">
    <citation type="journal article" date="2022" name="Nat. Ecol. Evol.">
        <title>A masculinizing supergene underlies an exaggerated male reproductive morph in a spider.</title>
        <authorList>
            <person name="Hendrickx F."/>
            <person name="De Corte Z."/>
            <person name="Sonet G."/>
            <person name="Van Belleghem S.M."/>
            <person name="Kostlbacher S."/>
            <person name="Vangestel C."/>
        </authorList>
    </citation>
    <scope>NUCLEOTIDE SEQUENCE [LARGE SCALE GENOMIC DNA]</scope>
    <source>
        <strain evidence="1">W744_W776</strain>
    </source>
</reference>
<organism evidence="1 2">
    <name type="scientific">Oedothorax gibbosus</name>
    <dbReference type="NCBI Taxonomy" id="931172"/>
    <lineage>
        <taxon>Eukaryota</taxon>
        <taxon>Metazoa</taxon>
        <taxon>Ecdysozoa</taxon>
        <taxon>Arthropoda</taxon>
        <taxon>Chelicerata</taxon>
        <taxon>Arachnida</taxon>
        <taxon>Araneae</taxon>
        <taxon>Araneomorphae</taxon>
        <taxon>Entelegynae</taxon>
        <taxon>Araneoidea</taxon>
        <taxon>Linyphiidae</taxon>
        <taxon>Erigoninae</taxon>
        <taxon>Oedothorax</taxon>
    </lineage>
</organism>
<comment type="caution">
    <text evidence="1">The sequence shown here is derived from an EMBL/GenBank/DDBJ whole genome shotgun (WGS) entry which is preliminary data.</text>
</comment>
<name>A0AAV6V8W3_9ARAC</name>
<keyword evidence="2" id="KW-1185">Reference proteome</keyword>
<sequence length="197" mass="24111">MRLQTWLGTLHRDVDKRGKYYVLFMRALKKRIRKFIFPHFPKYEKENFFSIIREQSSKIPIFESLPPRREKIMPQYFEYHVLFKRSLKKRIRKFIFPHFPKYEKENFFSIIREQSSKIPIFESLPPRKGENNATVLRIPCPLQEALKKMFRKFLCGDFPKDKKKDNFFTTIREQSSKTPIIEGLVPLRMKKLRHFKY</sequence>
<dbReference type="AlphaFoldDB" id="A0AAV6V8W3"/>
<evidence type="ECO:0000313" key="1">
    <source>
        <dbReference type="EMBL" id="KAG8193094.1"/>
    </source>
</evidence>
<proteinExistence type="predicted"/>
<evidence type="ECO:0000313" key="2">
    <source>
        <dbReference type="Proteomes" id="UP000827092"/>
    </source>
</evidence>
<gene>
    <name evidence="1" type="ORF">JTE90_017845</name>
</gene>
<accession>A0AAV6V8W3</accession>